<dbReference type="UniPathway" id="UPA00098">
    <property type="reaction ID" value="UER00361"/>
</dbReference>
<dbReference type="RefSeq" id="WP_014769959.1">
    <property type="nucleotide sequence ID" value="NC_018002.1"/>
</dbReference>
<dbReference type="OrthoDB" id="9805754at2"/>
<reference evidence="8 9" key="1">
    <citation type="submission" date="2012-06" db="EMBL/GenBank/DDBJ databases">
        <title>Complete sequence of Sulfurospirillum barnesii SES-3.</title>
        <authorList>
            <consortium name="US DOE Joint Genome Institute"/>
            <person name="Lucas S."/>
            <person name="Han J."/>
            <person name="Lapidus A."/>
            <person name="Cheng J.-F."/>
            <person name="Goodwin L."/>
            <person name="Pitluck S."/>
            <person name="Peters L."/>
            <person name="Ovchinnikova G."/>
            <person name="Lu M."/>
            <person name="Detter J.C."/>
            <person name="Han C."/>
            <person name="Tapia R."/>
            <person name="Land M."/>
            <person name="Hauser L."/>
            <person name="Kyrpides N."/>
            <person name="Ivanova N."/>
            <person name="Pagani I."/>
            <person name="Stolz J."/>
            <person name="Arkin A."/>
            <person name="Dehal P."/>
            <person name="Oremland R."/>
            <person name="Saltikov C."/>
            <person name="Basu P."/>
            <person name="Hollibaugh J."/>
            <person name="Newman D."/>
            <person name="Stolyar S."/>
            <person name="Hazen T."/>
            <person name="Woyke T."/>
        </authorList>
    </citation>
    <scope>NUCLEOTIDE SEQUENCE [LARGE SCALE GENOMIC DNA]</scope>
    <source>
        <strain evidence="9">ATCC 700032 / DSM 10660 / SES-3</strain>
    </source>
</reference>
<evidence type="ECO:0000256" key="5">
    <source>
        <dbReference type="PIRSR" id="PIRSR000193-1"/>
    </source>
</evidence>
<evidence type="ECO:0000256" key="3">
    <source>
        <dbReference type="ARBA" id="ARBA00023002"/>
    </source>
</evidence>
<feature type="binding site" evidence="5">
    <location>
        <begin position="61"/>
        <end position="64"/>
    </location>
    <ligand>
        <name>NADP(+)</name>
        <dbReference type="ChEBI" id="CHEBI:58349"/>
    </ligand>
</feature>
<dbReference type="STRING" id="760154.Sulba_1802"/>
<dbReference type="InterPro" id="IPR028939">
    <property type="entry name" value="P5C_Rdtase_cat_N"/>
</dbReference>
<dbReference type="Gene3D" id="3.40.50.720">
    <property type="entry name" value="NAD(P)-binding Rossmann-like Domain"/>
    <property type="match status" value="1"/>
</dbReference>
<dbReference type="EC" id="1.5.1.2" evidence="4"/>
<evidence type="ECO:0000256" key="4">
    <source>
        <dbReference type="HAMAP-Rule" id="MF_01925"/>
    </source>
</evidence>
<dbReference type="InterPro" id="IPR036291">
    <property type="entry name" value="NAD(P)-bd_dom_sf"/>
</dbReference>
<dbReference type="Proteomes" id="UP000006176">
    <property type="component" value="Chromosome"/>
</dbReference>
<keyword evidence="3 4" id="KW-0560">Oxidoreductase</keyword>
<dbReference type="HAMAP" id="MF_01925">
    <property type="entry name" value="P5C_reductase"/>
    <property type="match status" value="1"/>
</dbReference>
<dbReference type="AlphaFoldDB" id="I3XYQ9"/>
<comment type="similarity">
    <text evidence="1 4">Belongs to the pyrroline-5-carboxylate reductase family.</text>
</comment>
<evidence type="ECO:0000313" key="9">
    <source>
        <dbReference type="Proteomes" id="UP000006176"/>
    </source>
</evidence>
<dbReference type="SUPFAM" id="SSF48179">
    <property type="entry name" value="6-phosphogluconate dehydrogenase C-terminal domain-like"/>
    <property type="match status" value="1"/>
</dbReference>
<dbReference type="InterPro" id="IPR008927">
    <property type="entry name" value="6-PGluconate_DH-like_C_sf"/>
</dbReference>
<dbReference type="EMBL" id="CP003333">
    <property type="protein sequence ID" value="AFL69083.1"/>
    <property type="molecule type" value="Genomic_DNA"/>
</dbReference>
<dbReference type="Gene3D" id="1.10.3730.10">
    <property type="entry name" value="ProC C-terminal domain-like"/>
    <property type="match status" value="1"/>
</dbReference>
<dbReference type="PIRSF" id="PIRSF000193">
    <property type="entry name" value="Pyrrol-5-carb_rd"/>
    <property type="match status" value="1"/>
</dbReference>
<feature type="binding site" evidence="5">
    <location>
        <begin position="6"/>
        <end position="11"/>
    </location>
    <ligand>
        <name>NADP(+)</name>
        <dbReference type="ChEBI" id="CHEBI:58349"/>
    </ligand>
</feature>
<evidence type="ECO:0000259" key="7">
    <source>
        <dbReference type="Pfam" id="PF14748"/>
    </source>
</evidence>
<comment type="function">
    <text evidence="4">Catalyzes the reduction of 1-pyrroline-5-carboxylate (PCA) to L-proline.</text>
</comment>
<name>I3XYQ9_SULBS</name>
<sequence length="248" mass="26590">MKLLLIGAGNMGGAMLQGLHVNDITVVEAYPTRAHELQTLYPTIKIVSEIPPLEGYLVILAIKPQSFATLKTKGIAEGVISIMAGVSLEKLKSGIMAKHYIRSMPNMAALVRKSATSLCGDIALKDEAIDVLSSIGRCFWLESEKELDIAMGIASCAPAWIALVAEALSDGAVNLGMKREITYQYIATLFEGVGEVLKSEHPAILKDKVMSPAGTTAAGYAKLEEGKVRDSFIKAMEASYERAKGMSK</sequence>
<proteinExistence type="inferred from homology"/>
<keyword evidence="4" id="KW-0963">Cytoplasm</keyword>
<comment type="catalytic activity">
    <reaction evidence="4">
        <text>L-proline + NAD(+) = (S)-1-pyrroline-5-carboxylate + NADH + 2 H(+)</text>
        <dbReference type="Rhea" id="RHEA:14105"/>
        <dbReference type="ChEBI" id="CHEBI:15378"/>
        <dbReference type="ChEBI" id="CHEBI:17388"/>
        <dbReference type="ChEBI" id="CHEBI:57540"/>
        <dbReference type="ChEBI" id="CHEBI:57945"/>
        <dbReference type="ChEBI" id="CHEBI:60039"/>
        <dbReference type="EC" id="1.5.1.2"/>
    </reaction>
</comment>
<keyword evidence="2 4" id="KW-0521">NADP</keyword>
<comment type="catalytic activity">
    <reaction evidence="4">
        <text>L-proline + NADP(+) = (S)-1-pyrroline-5-carboxylate + NADPH + 2 H(+)</text>
        <dbReference type="Rhea" id="RHEA:14109"/>
        <dbReference type="ChEBI" id="CHEBI:15378"/>
        <dbReference type="ChEBI" id="CHEBI:17388"/>
        <dbReference type="ChEBI" id="CHEBI:57783"/>
        <dbReference type="ChEBI" id="CHEBI:58349"/>
        <dbReference type="ChEBI" id="CHEBI:60039"/>
        <dbReference type="EC" id="1.5.1.2"/>
    </reaction>
</comment>
<organism evidence="8 9">
    <name type="scientific">Sulfurospirillum barnesii (strain ATCC 700032 / DSM 10660 / SES-3)</name>
    <dbReference type="NCBI Taxonomy" id="760154"/>
    <lineage>
        <taxon>Bacteria</taxon>
        <taxon>Pseudomonadati</taxon>
        <taxon>Campylobacterota</taxon>
        <taxon>Epsilonproteobacteria</taxon>
        <taxon>Campylobacterales</taxon>
        <taxon>Sulfurospirillaceae</taxon>
        <taxon>Sulfurospirillum</taxon>
    </lineage>
</organism>
<dbReference type="PANTHER" id="PTHR11645">
    <property type="entry name" value="PYRROLINE-5-CARBOXYLATE REDUCTASE"/>
    <property type="match status" value="1"/>
</dbReference>
<dbReference type="KEGG" id="sba:Sulba_1802"/>
<dbReference type="SUPFAM" id="SSF51735">
    <property type="entry name" value="NAD(P)-binding Rossmann-fold domains"/>
    <property type="match status" value="1"/>
</dbReference>
<evidence type="ECO:0000256" key="1">
    <source>
        <dbReference type="ARBA" id="ARBA00005525"/>
    </source>
</evidence>
<evidence type="ECO:0000256" key="2">
    <source>
        <dbReference type="ARBA" id="ARBA00022857"/>
    </source>
</evidence>
<dbReference type="PANTHER" id="PTHR11645:SF0">
    <property type="entry name" value="PYRROLINE-5-CARBOXYLATE REDUCTASE 3"/>
    <property type="match status" value="1"/>
</dbReference>
<keyword evidence="9" id="KW-1185">Reference proteome</keyword>
<dbReference type="GO" id="GO:0004735">
    <property type="term" value="F:pyrroline-5-carboxylate reductase activity"/>
    <property type="evidence" value="ECO:0007669"/>
    <property type="project" value="UniProtKB-UniRule"/>
</dbReference>
<keyword evidence="4" id="KW-0028">Amino-acid biosynthesis</keyword>
<dbReference type="InterPro" id="IPR000304">
    <property type="entry name" value="Pyrroline-COOH_reductase"/>
</dbReference>
<dbReference type="InterPro" id="IPR029036">
    <property type="entry name" value="P5CR_dimer"/>
</dbReference>
<dbReference type="Pfam" id="PF14748">
    <property type="entry name" value="P5CR_dimer"/>
    <property type="match status" value="1"/>
</dbReference>
<dbReference type="FunFam" id="1.10.3730.10:FF:000001">
    <property type="entry name" value="Pyrroline-5-carboxylate reductase"/>
    <property type="match status" value="1"/>
</dbReference>
<keyword evidence="4" id="KW-0641">Proline biosynthesis</keyword>
<feature type="domain" description="Pyrroline-5-carboxylate reductase catalytic N-terminal" evidence="6">
    <location>
        <begin position="4"/>
        <end position="85"/>
    </location>
</feature>
<evidence type="ECO:0000313" key="8">
    <source>
        <dbReference type="EMBL" id="AFL69083.1"/>
    </source>
</evidence>
<feature type="domain" description="Pyrroline-5-carboxylate reductase dimerisation" evidence="7">
    <location>
        <begin position="144"/>
        <end position="246"/>
    </location>
</feature>
<comment type="pathway">
    <text evidence="4">Amino-acid biosynthesis; L-proline biosynthesis; L-proline from L-glutamate 5-semialdehyde: step 1/1.</text>
</comment>
<dbReference type="GO" id="GO:0055129">
    <property type="term" value="P:L-proline biosynthetic process"/>
    <property type="evidence" value="ECO:0007669"/>
    <property type="project" value="UniProtKB-UniRule"/>
</dbReference>
<evidence type="ECO:0000259" key="6">
    <source>
        <dbReference type="Pfam" id="PF03807"/>
    </source>
</evidence>
<protein>
    <recommendedName>
        <fullName evidence="4">Pyrroline-5-carboxylate reductase</fullName>
        <shortName evidence="4">P5C reductase</shortName>
        <shortName evidence="4">P5CR</shortName>
        <ecNumber evidence="4">1.5.1.2</ecNumber>
    </recommendedName>
    <alternativeName>
        <fullName evidence="4">PCA reductase</fullName>
    </alternativeName>
</protein>
<comment type="subcellular location">
    <subcellularLocation>
        <location evidence="4">Cytoplasm</location>
    </subcellularLocation>
</comment>
<gene>
    <name evidence="4" type="primary">proC</name>
    <name evidence="8" type="ordered locus">Sulba_1802</name>
</gene>
<dbReference type="GO" id="GO:0005737">
    <property type="term" value="C:cytoplasm"/>
    <property type="evidence" value="ECO:0007669"/>
    <property type="project" value="UniProtKB-SubCell"/>
</dbReference>
<dbReference type="PATRIC" id="fig|760154.4.peg.1801"/>
<dbReference type="eggNOG" id="COG0345">
    <property type="taxonomic scope" value="Bacteria"/>
</dbReference>
<accession>I3XYQ9</accession>
<dbReference type="Pfam" id="PF03807">
    <property type="entry name" value="F420_oxidored"/>
    <property type="match status" value="1"/>
</dbReference>
<dbReference type="HOGENOM" id="CLU_042344_4_0_7"/>